<dbReference type="HOGENOM" id="CLU_1159187_0_0_6"/>
<name>Q0VPY5_ALCBS</name>
<dbReference type="KEGG" id="abo:ABO_1315"/>
<organism evidence="2 3">
    <name type="scientific">Alcanivorax borkumensis (strain ATCC 700651 / DSM 11573 / NCIMB 13689 / SK2)</name>
    <dbReference type="NCBI Taxonomy" id="393595"/>
    <lineage>
        <taxon>Bacteria</taxon>
        <taxon>Pseudomonadati</taxon>
        <taxon>Pseudomonadota</taxon>
        <taxon>Gammaproteobacteria</taxon>
        <taxon>Oceanospirillales</taxon>
        <taxon>Alcanivoracaceae</taxon>
        <taxon>Alcanivorax</taxon>
    </lineage>
</organism>
<keyword evidence="1" id="KW-0812">Transmembrane</keyword>
<evidence type="ECO:0000313" key="2">
    <source>
        <dbReference type="EMBL" id="CAL16763.1"/>
    </source>
</evidence>
<feature type="transmembrane region" description="Helical" evidence="1">
    <location>
        <begin position="12"/>
        <end position="31"/>
    </location>
</feature>
<keyword evidence="1" id="KW-0472">Membrane</keyword>
<dbReference type="Proteomes" id="UP000008871">
    <property type="component" value="Chromosome"/>
</dbReference>
<dbReference type="InterPro" id="IPR049875">
    <property type="entry name" value="TypeII_GspH"/>
</dbReference>
<dbReference type="NCBIfam" id="TIGR02532">
    <property type="entry name" value="IV_pilin_GFxxxE"/>
    <property type="match status" value="1"/>
</dbReference>
<dbReference type="PROSITE" id="PS00409">
    <property type="entry name" value="PROKAR_NTER_METHYL"/>
    <property type="match status" value="1"/>
</dbReference>
<dbReference type="Gene3D" id="3.55.40.10">
    <property type="entry name" value="minor pseudopilin epsh domain"/>
    <property type="match status" value="1"/>
</dbReference>
<proteinExistence type="predicted"/>
<dbReference type="Pfam" id="PF07963">
    <property type="entry name" value="N_methyl"/>
    <property type="match status" value="1"/>
</dbReference>
<dbReference type="GO" id="GO:0015627">
    <property type="term" value="C:type II protein secretion system complex"/>
    <property type="evidence" value="ECO:0007669"/>
    <property type="project" value="InterPro"/>
</dbReference>
<dbReference type="AlphaFoldDB" id="Q0VPY5"/>
<dbReference type="SUPFAM" id="SSF54523">
    <property type="entry name" value="Pili subunits"/>
    <property type="match status" value="1"/>
</dbReference>
<dbReference type="eggNOG" id="COG4969">
    <property type="taxonomic scope" value="Bacteria"/>
</dbReference>
<accession>Q0VPY5</accession>
<gene>
    <name evidence="2" type="primary">gspH</name>
    <name evidence="2" type="ordered locus">ABO_1315</name>
</gene>
<reference evidence="2 3" key="1">
    <citation type="journal article" date="2006" name="Nat. Biotechnol.">
        <title>Genome sequence of the ubiquitous hydrocarbon-degrading marine bacterium Alcanivorax borkumensis.</title>
        <authorList>
            <person name="Schneiker S."/>
            <person name="Martins dos Santos V.A.P."/>
            <person name="Bartels D."/>
            <person name="Bekel T."/>
            <person name="Brecht M."/>
            <person name="Buhrmester J."/>
            <person name="Chernikova T.N."/>
            <person name="Denaro R."/>
            <person name="Ferrer M."/>
            <person name="Gertler C."/>
            <person name="Goesmann A."/>
            <person name="Golyshina O.V."/>
            <person name="Kaminski F."/>
            <person name="Khachane A.N."/>
            <person name="Lang S."/>
            <person name="Linke B."/>
            <person name="McHardy A.C."/>
            <person name="Meyer F."/>
            <person name="Nechitaylo T."/>
            <person name="Puehler A."/>
            <person name="Regenhardt D."/>
            <person name="Rupp O."/>
            <person name="Sabirova J.S."/>
            <person name="Selbitschka W."/>
            <person name="Yakimov M.M."/>
            <person name="Timmis K.N."/>
            <person name="Vorhoelter F.-J."/>
            <person name="Weidner S."/>
            <person name="Kaiser O."/>
            <person name="Golyshin P.N."/>
        </authorList>
    </citation>
    <scope>NUCLEOTIDE SEQUENCE [LARGE SCALE GENOMIC DNA]</scope>
    <source>
        <strain evidence="3">ATCC 700651 / DSM 11573 / NCIMB 13689 / SK2</strain>
    </source>
</reference>
<dbReference type="STRING" id="393595.ABO_1315"/>
<evidence type="ECO:0000256" key="1">
    <source>
        <dbReference type="SAM" id="Phobius"/>
    </source>
</evidence>
<dbReference type="InterPro" id="IPR045584">
    <property type="entry name" value="Pilin-like"/>
</dbReference>
<evidence type="ECO:0000313" key="3">
    <source>
        <dbReference type="Proteomes" id="UP000008871"/>
    </source>
</evidence>
<dbReference type="NCBIfam" id="TIGR01708">
    <property type="entry name" value="typeII_sec_gspH"/>
    <property type="match status" value="1"/>
</dbReference>
<dbReference type="EMBL" id="AM286690">
    <property type="protein sequence ID" value="CAL16763.1"/>
    <property type="molecule type" value="Genomic_DNA"/>
</dbReference>
<protein>
    <submittedName>
        <fullName evidence="2">General secretion pathway protein H</fullName>
    </submittedName>
</protein>
<dbReference type="GO" id="GO:0015628">
    <property type="term" value="P:protein secretion by the type II secretion system"/>
    <property type="evidence" value="ECO:0007669"/>
    <property type="project" value="InterPro"/>
</dbReference>
<keyword evidence="3" id="KW-1185">Reference proteome</keyword>
<dbReference type="InterPro" id="IPR012902">
    <property type="entry name" value="N_methyl_site"/>
</dbReference>
<dbReference type="RefSeq" id="WP_011588597.1">
    <property type="nucleotide sequence ID" value="NC_008260.1"/>
</dbReference>
<keyword evidence="1" id="KW-1133">Transmembrane helix</keyword>
<sequence length="239" mass="27096">MRLLRSQQSGFTLLEIMVVVGLIALLSAVVVSQGNWTSDDRQLEQESARLKDTLALLNERSLFSGQLLALRLYHDGWEPLAYDIVTADFVPIEDTALKPRQTPPSLELVWQLDELADEEQASLSQVAESLVKQDTSLDLGEGVLGDEDDERAALQRKENRGGEDEKEKVFPQVFFFPSGEVSPVTLSIRSLADMETVQRWQVSALGQISDPDLQQDEDKEQRKEEWLERRARMIEEEPE</sequence>
<dbReference type="OrthoDB" id="6076129at2"/>